<evidence type="ECO:0000256" key="1">
    <source>
        <dbReference type="SAM" id="MobiDB-lite"/>
    </source>
</evidence>
<feature type="compositionally biased region" description="Polar residues" evidence="1">
    <location>
        <begin position="25"/>
        <end position="39"/>
    </location>
</feature>
<keyword evidence="3" id="KW-1185">Reference proteome</keyword>
<dbReference type="AlphaFoldDB" id="S9TJN6"/>
<comment type="caution">
    <text evidence="2">The sequence shown here is derived from an EMBL/GenBank/DDBJ whole genome shotgun (WGS) entry which is preliminary data.</text>
</comment>
<feature type="compositionally biased region" description="Basic and acidic residues" evidence="1">
    <location>
        <begin position="55"/>
        <end position="70"/>
    </location>
</feature>
<feature type="region of interest" description="Disordered" evidence="1">
    <location>
        <begin position="250"/>
        <end position="269"/>
    </location>
</feature>
<feature type="compositionally biased region" description="Low complexity" evidence="1">
    <location>
        <begin position="141"/>
        <end position="152"/>
    </location>
</feature>
<dbReference type="EMBL" id="ATMH01010716">
    <property type="protein sequence ID" value="EPY17039.1"/>
    <property type="molecule type" value="Genomic_DNA"/>
</dbReference>
<reference evidence="2 3" key="1">
    <citation type="journal article" date="2013" name="PLoS ONE">
        <title>Predicting the Proteins of Angomonas deanei, Strigomonas culicis and Their Respective Endosymbionts Reveals New Aspects of the Trypanosomatidae Family.</title>
        <authorList>
            <person name="Motta M.C."/>
            <person name="Martins A.C."/>
            <person name="de Souza S.S."/>
            <person name="Catta-Preta C.M."/>
            <person name="Silva R."/>
            <person name="Klein C.C."/>
            <person name="de Almeida L.G."/>
            <person name="de Lima Cunha O."/>
            <person name="Ciapina L.P."/>
            <person name="Brocchi M."/>
            <person name="Colabardini A.C."/>
            <person name="de Araujo Lima B."/>
            <person name="Machado C.R."/>
            <person name="de Almeida Soares C.M."/>
            <person name="Probst C.M."/>
            <person name="de Menezes C.B."/>
            <person name="Thompson C.E."/>
            <person name="Bartholomeu D.C."/>
            <person name="Gradia D.F."/>
            <person name="Pavoni D.P."/>
            <person name="Grisard E.C."/>
            <person name="Fantinatti-Garboggini F."/>
            <person name="Marchini F.K."/>
            <person name="Rodrigues-Luiz G.F."/>
            <person name="Wagner G."/>
            <person name="Goldman G.H."/>
            <person name="Fietto J.L."/>
            <person name="Elias M.C."/>
            <person name="Goldman M.H."/>
            <person name="Sagot M.F."/>
            <person name="Pereira M."/>
            <person name="Stoco P.H."/>
            <person name="de Mendonca-Neto R.P."/>
            <person name="Teixeira S.M."/>
            <person name="Maciel T.E."/>
            <person name="de Oliveira Mendes T.A."/>
            <person name="Urmenyi T.P."/>
            <person name="de Souza W."/>
            <person name="Schenkman S."/>
            <person name="de Vasconcelos A.T."/>
        </authorList>
    </citation>
    <scope>NUCLEOTIDE SEQUENCE [LARGE SCALE GENOMIC DNA]</scope>
</reference>
<name>S9TJN6_9TRYP</name>
<accession>S9TJN6</accession>
<sequence>MGSPSSHPGNASVVHEDSFGLITTVHTVDSPSEKGSITKDSAVDEETTGEEEVQHEEGKISIEAKPERPTESGLTAEDEALLLQLEEADALEEHASSATVDDDVREEGTQNEGEDEGEGEGKTTSMPPSRSTVLIQEIDSVAPAAVHAGAAPLPSSEYKDKDEDVPPCVLESSDRRSSLSSSLSAHNTGVDEVIHDDGSECPPAKTTTVTASETTLPLSTLAAAQHRSTSTITSGMDPYTVVEDERPKPSAILFSSSSERKETSLTGRVSSVRAQLQVVPLQPPPPTHATSTASYPLPCVDIASFTTSDSDVEEFQTEFDPFA</sequence>
<feature type="compositionally biased region" description="Acidic residues" evidence="1">
    <location>
        <begin position="76"/>
        <end position="90"/>
    </location>
</feature>
<evidence type="ECO:0000313" key="2">
    <source>
        <dbReference type="EMBL" id="EPY17039.1"/>
    </source>
</evidence>
<feature type="compositionally biased region" description="Polar residues" evidence="1">
    <location>
        <begin position="122"/>
        <end position="134"/>
    </location>
</feature>
<feature type="region of interest" description="Disordered" evidence="1">
    <location>
        <begin position="25"/>
        <end position="244"/>
    </location>
</feature>
<organism evidence="2 3">
    <name type="scientific">Strigomonas culicis</name>
    <dbReference type="NCBI Taxonomy" id="28005"/>
    <lineage>
        <taxon>Eukaryota</taxon>
        <taxon>Discoba</taxon>
        <taxon>Euglenozoa</taxon>
        <taxon>Kinetoplastea</taxon>
        <taxon>Metakinetoplastina</taxon>
        <taxon>Trypanosomatida</taxon>
        <taxon>Trypanosomatidae</taxon>
        <taxon>Strigomonadinae</taxon>
        <taxon>Strigomonas</taxon>
    </lineage>
</organism>
<dbReference type="Proteomes" id="UP000015354">
    <property type="component" value="Unassembled WGS sequence"/>
</dbReference>
<feature type="compositionally biased region" description="Low complexity" evidence="1">
    <location>
        <begin position="206"/>
        <end position="215"/>
    </location>
</feature>
<feature type="compositionally biased region" description="Acidic residues" evidence="1">
    <location>
        <begin position="43"/>
        <end position="54"/>
    </location>
</feature>
<gene>
    <name evidence="2" type="ORF">STCU_10851</name>
</gene>
<protein>
    <submittedName>
        <fullName evidence="2">Uncharacterized protein</fullName>
    </submittedName>
</protein>
<evidence type="ECO:0000313" key="3">
    <source>
        <dbReference type="Proteomes" id="UP000015354"/>
    </source>
</evidence>
<proteinExistence type="predicted"/>